<dbReference type="CDD" id="cd01675">
    <property type="entry name" value="RNR_III"/>
    <property type="match status" value="1"/>
</dbReference>
<dbReference type="RefSeq" id="WP_262066617.1">
    <property type="nucleotide sequence ID" value="NZ_JAMXOD010000014.1"/>
</dbReference>
<comment type="caution">
    <text evidence="6">The sequence shown here is derived from an EMBL/GenBank/DDBJ whole genome shotgun (WGS) entry which is preliminary data.</text>
</comment>
<organism evidence="6 7">
    <name type="scientific">Aequitasia blattaphilus</name>
    <dbReference type="NCBI Taxonomy" id="2949332"/>
    <lineage>
        <taxon>Bacteria</taxon>
        <taxon>Bacillati</taxon>
        <taxon>Bacillota</taxon>
        <taxon>Clostridia</taxon>
        <taxon>Lachnospirales</taxon>
        <taxon>Lachnospiraceae</taxon>
        <taxon>Aequitasia</taxon>
    </lineage>
</organism>
<dbReference type="PANTHER" id="PTHR21075:SF0">
    <property type="entry name" value="ANAEROBIC RIBONUCLEOSIDE-TRIPHOSPHATE REDUCTASE"/>
    <property type="match status" value="1"/>
</dbReference>
<reference evidence="6 7" key="1">
    <citation type="journal article" date="2022" name="Genome Biol. Evol.">
        <title>Host diet, physiology and behaviors set the stage for Lachnospiraceae cladogenesis.</title>
        <authorList>
            <person name="Vera-Ponce De Leon A."/>
            <person name="Schneider M."/>
            <person name="Jahnes B.C."/>
            <person name="Sadowski V."/>
            <person name="Camuy-Velez L.A."/>
            <person name="Duan J."/>
            <person name="Sabree Z.L."/>
        </authorList>
    </citation>
    <scope>NUCLEOTIDE SEQUENCE [LARGE SCALE GENOMIC DNA]</scope>
    <source>
        <strain evidence="6 7">PAL113</strain>
    </source>
</reference>
<evidence type="ECO:0000256" key="1">
    <source>
        <dbReference type="ARBA" id="ARBA00022741"/>
    </source>
</evidence>
<dbReference type="GO" id="GO:0008998">
    <property type="term" value="F:ribonucleoside-triphosphate reductase (thioredoxin) activity"/>
    <property type="evidence" value="ECO:0007669"/>
    <property type="project" value="UniProtKB-EC"/>
</dbReference>
<dbReference type="Pfam" id="PF13597">
    <property type="entry name" value="NRDD"/>
    <property type="match status" value="1"/>
</dbReference>
<dbReference type="Pfam" id="PF03477">
    <property type="entry name" value="ATP-cone"/>
    <property type="match status" value="1"/>
</dbReference>
<keyword evidence="2 3" id="KW-0067">ATP-binding</keyword>
<accession>A0ABT1EEE4</accession>
<keyword evidence="4" id="KW-0175">Coiled coil</keyword>
<evidence type="ECO:0000259" key="5">
    <source>
        <dbReference type="PROSITE" id="PS51161"/>
    </source>
</evidence>
<keyword evidence="7" id="KW-1185">Reference proteome</keyword>
<gene>
    <name evidence="6" type="ORF">NK125_10430</name>
</gene>
<dbReference type="SUPFAM" id="SSF52833">
    <property type="entry name" value="Thioredoxin-like"/>
    <property type="match status" value="1"/>
</dbReference>
<evidence type="ECO:0000256" key="3">
    <source>
        <dbReference type="PROSITE-ProRule" id="PRU00492"/>
    </source>
</evidence>
<evidence type="ECO:0000313" key="7">
    <source>
        <dbReference type="Proteomes" id="UP001523566"/>
    </source>
</evidence>
<dbReference type="NCBIfam" id="NF006126">
    <property type="entry name" value="PRK08270.1"/>
    <property type="match status" value="1"/>
</dbReference>
<dbReference type="PANTHER" id="PTHR21075">
    <property type="entry name" value="ANAEROBIC RIBONUCLEOSIDE-TRIPHOSPHATE REDUCTASE"/>
    <property type="match status" value="1"/>
</dbReference>
<dbReference type="Gene3D" id="3.20.70.20">
    <property type="match status" value="1"/>
</dbReference>
<dbReference type="EMBL" id="JAMZFW010000014">
    <property type="protein sequence ID" value="MCP1102832.1"/>
    <property type="molecule type" value="Genomic_DNA"/>
</dbReference>
<keyword evidence="1 3" id="KW-0547">Nucleotide-binding</keyword>
<evidence type="ECO:0000256" key="4">
    <source>
        <dbReference type="SAM" id="Coils"/>
    </source>
</evidence>
<sequence>MYQVIKRDGKISDFNLVKIGSAIAKAFVAQDKEYNQDVIDMLALKVTADFEPKIKDSLVQVEDIQDSVENVLIKAGYADVAKGYILYRKQREKVRNLNTSLLDYKEIVNSYVNVMDWRVKENSTVTYSVGGLVLSNSGAITANYWLSEIYDDEIGQAHRDADIHIHDLSMLTGYCAGWSLKQLIQEGLGGISGKITSAPAKHLSVLCNQMVNFLGIMQNEWAGAQAFSSFDTYLAPFVRTDNLSYREVKKCVETFIYGVNMPSRWGTQAPFSNITLDWTVPNDLANLPAIVGGKEMDFTYGDCKEEMDLINRAFIETMIEGDAQGRGFQYPIPTYSITKDFDWSDTQNNQLLFEMTAKYGTPYFSNYINSDMEPSDVRSMCCRLRLDLRELRKKSGGFFGSGESTGSVGVVTINLPRIAYQASNKENFYHRLDRLMDIAARSLHVKRTVITKLLKEGLYPYTNRYLGSFENHFSTIGLIGMNEVGLNASWLRKDLTHKETQEFAKDVLNHMRERLSNYQEEYGDLYNLEATPAESTTYRFAKHDKKRFPEIISAENKGETPYYTNSSHLPVGYTEDVFEALDVQDELQTLYTSGTVFHAFLGEKLPSWKSAALLVKKIAENYKLPYYTMSPTYSICKNHGYLSGEHFSCPHCNETTEVYSRITGYYRPIQNWNDGKTQEYKDRKEYDVSSTIMKVKVQVPKKEKTKTYLFTTKTCPNCIMAKNILDDAKIDYEVIDAEERKDLSREYKIMSAPTLVVVDKDKVNKITNVSNIKGFVEEAVKTSI</sequence>
<dbReference type="PROSITE" id="PS51161">
    <property type="entry name" value="ATP_CONE"/>
    <property type="match status" value="1"/>
</dbReference>
<dbReference type="InterPro" id="IPR012833">
    <property type="entry name" value="NrdD"/>
</dbReference>
<dbReference type="CDD" id="cd02976">
    <property type="entry name" value="NrdH"/>
    <property type="match status" value="1"/>
</dbReference>
<feature type="domain" description="ATP-cone" evidence="5">
    <location>
        <begin position="2"/>
        <end position="95"/>
    </location>
</feature>
<name>A0ABT1EEE4_9FIRM</name>
<dbReference type="NCBIfam" id="TIGR02487">
    <property type="entry name" value="NrdD"/>
    <property type="match status" value="1"/>
</dbReference>
<dbReference type="SUPFAM" id="SSF51998">
    <property type="entry name" value="PFL-like glycyl radical enzymes"/>
    <property type="match status" value="1"/>
</dbReference>
<dbReference type="InterPro" id="IPR005144">
    <property type="entry name" value="ATP-cone_dom"/>
</dbReference>
<proteinExistence type="predicted"/>
<protein>
    <submittedName>
        <fullName evidence="6">Ribonucleoside triphosphate reductase</fullName>
        <ecNumber evidence="6">1.17.4.2</ecNumber>
    </submittedName>
</protein>
<feature type="coiled-coil region" evidence="4">
    <location>
        <begin position="501"/>
        <end position="528"/>
    </location>
</feature>
<dbReference type="InterPro" id="IPR036249">
    <property type="entry name" value="Thioredoxin-like_sf"/>
</dbReference>
<evidence type="ECO:0000313" key="6">
    <source>
        <dbReference type="EMBL" id="MCP1102832.1"/>
    </source>
</evidence>
<keyword evidence="6" id="KW-0560">Oxidoreductase</keyword>
<dbReference type="Proteomes" id="UP001523566">
    <property type="component" value="Unassembled WGS sequence"/>
</dbReference>
<dbReference type="InterPro" id="IPR002109">
    <property type="entry name" value="Glutaredoxin"/>
</dbReference>
<evidence type="ECO:0000256" key="2">
    <source>
        <dbReference type="ARBA" id="ARBA00022840"/>
    </source>
</evidence>
<dbReference type="EC" id="1.17.4.2" evidence="6"/>
<dbReference type="Pfam" id="PF00462">
    <property type="entry name" value="Glutaredoxin"/>
    <property type="match status" value="1"/>
</dbReference>
<dbReference type="Gene3D" id="3.40.30.10">
    <property type="entry name" value="Glutaredoxin"/>
    <property type="match status" value="1"/>
</dbReference>